<reference evidence="5 6" key="1">
    <citation type="submission" date="2019-02" db="EMBL/GenBank/DDBJ databases">
        <title>Bacterial novel species Emticicia sp. 17J42-9 isolated from soil.</title>
        <authorList>
            <person name="Jung H.-Y."/>
        </authorList>
    </citation>
    <scope>NUCLEOTIDE SEQUENCE [LARGE SCALE GENOMIC DNA]</scope>
    <source>
        <strain evidence="5 6">17J42-9</strain>
    </source>
</reference>
<keyword evidence="6" id="KW-1185">Reference proteome</keyword>
<comment type="catalytic activity">
    <reaction evidence="4">
        <text>O-phospho-L-tyrosyl-[protein] + H2O = L-tyrosyl-[protein] + phosphate</text>
        <dbReference type="Rhea" id="RHEA:10684"/>
        <dbReference type="Rhea" id="RHEA-COMP:10136"/>
        <dbReference type="Rhea" id="RHEA-COMP:20101"/>
        <dbReference type="ChEBI" id="CHEBI:15377"/>
        <dbReference type="ChEBI" id="CHEBI:43474"/>
        <dbReference type="ChEBI" id="CHEBI:46858"/>
        <dbReference type="ChEBI" id="CHEBI:61978"/>
        <dbReference type="EC" id="3.1.3.48"/>
    </reaction>
</comment>
<dbReference type="Proteomes" id="UP000293162">
    <property type="component" value="Unassembled WGS sequence"/>
</dbReference>
<dbReference type="PIRSF" id="PIRSF016557">
    <property type="entry name" value="Caps_synth_CpsB"/>
    <property type="match status" value="1"/>
</dbReference>
<dbReference type="EC" id="3.1.3.48" evidence="2"/>
<protein>
    <recommendedName>
        <fullName evidence="2">protein-tyrosine-phosphatase</fullName>
        <ecNumber evidence="2">3.1.3.48</ecNumber>
    </recommendedName>
</protein>
<dbReference type="GO" id="GO:0030145">
    <property type="term" value="F:manganese ion binding"/>
    <property type="evidence" value="ECO:0007669"/>
    <property type="project" value="InterPro"/>
</dbReference>
<comment type="similarity">
    <text evidence="1">Belongs to the metallo-dependent hydrolases superfamily. CpsB/CapC family.</text>
</comment>
<dbReference type="PANTHER" id="PTHR39181:SF1">
    <property type="entry name" value="TYROSINE-PROTEIN PHOSPHATASE YWQE"/>
    <property type="match status" value="1"/>
</dbReference>
<gene>
    <name evidence="5" type="ORF">EWM59_20690</name>
</gene>
<comment type="caution">
    <text evidence="5">The sequence shown here is derived from an EMBL/GenBank/DDBJ whole genome shotgun (WGS) entry which is preliminary data.</text>
</comment>
<evidence type="ECO:0000256" key="4">
    <source>
        <dbReference type="ARBA" id="ARBA00051722"/>
    </source>
</evidence>
<sequence length="245" mass="28005">MFSFFSGRKTLSDAFSFLKTDIHSHLIPGIDDGSQDIENTIQYMLELNKLGYKKFITTPHVKAGIYPNTPQIIHQGLKKVQEALQSRNISISIEAAAEYLLDEDFEKILQNKEILSFGEKKYVLIEISFIAPPPNLNEIIFILKTQGYMPIMAHPERYGYWWSHLNKIAHLSDTGCLLQLNLLSLTGYYGKEVRQVAIKLLEADLINFVGTDLHHERHLASLAQLAKDSKIMKLLKQKTFLNETL</sequence>
<dbReference type="GO" id="GO:0004725">
    <property type="term" value="F:protein tyrosine phosphatase activity"/>
    <property type="evidence" value="ECO:0007669"/>
    <property type="project" value="UniProtKB-EC"/>
</dbReference>
<evidence type="ECO:0000256" key="1">
    <source>
        <dbReference type="ARBA" id="ARBA00005750"/>
    </source>
</evidence>
<keyword evidence="3" id="KW-0378">Hydrolase</keyword>
<dbReference type="Pfam" id="PF19567">
    <property type="entry name" value="CpsB_CapC"/>
    <property type="match status" value="1"/>
</dbReference>
<evidence type="ECO:0000256" key="2">
    <source>
        <dbReference type="ARBA" id="ARBA00013064"/>
    </source>
</evidence>
<dbReference type="Gene3D" id="3.20.20.140">
    <property type="entry name" value="Metal-dependent hydrolases"/>
    <property type="match status" value="1"/>
</dbReference>
<evidence type="ECO:0000313" key="6">
    <source>
        <dbReference type="Proteomes" id="UP000293162"/>
    </source>
</evidence>
<organism evidence="5 6">
    <name type="scientific">Emticicia agri</name>
    <dbReference type="NCBI Taxonomy" id="2492393"/>
    <lineage>
        <taxon>Bacteria</taxon>
        <taxon>Pseudomonadati</taxon>
        <taxon>Bacteroidota</taxon>
        <taxon>Cytophagia</taxon>
        <taxon>Cytophagales</taxon>
        <taxon>Leadbetterellaceae</taxon>
        <taxon>Emticicia</taxon>
    </lineage>
</organism>
<dbReference type="SUPFAM" id="SSF89550">
    <property type="entry name" value="PHP domain-like"/>
    <property type="match status" value="1"/>
</dbReference>
<dbReference type="AlphaFoldDB" id="A0A4Q5LW07"/>
<evidence type="ECO:0000313" key="5">
    <source>
        <dbReference type="EMBL" id="RYU93739.1"/>
    </source>
</evidence>
<evidence type="ECO:0000256" key="3">
    <source>
        <dbReference type="ARBA" id="ARBA00022801"/>
    </source>
</evidence>
<dbReference type="RefSeq" id="WP_130023160.1">
    <property type="nucleotide sequence ID" value="NZ_SEWF01000038.1"/>
</dbReference>
<proteinExistence type="inferred from homology"/>
<accession>A0A4Q5LW07</accession>
<dbReference type="InterPro" id="IPR016195">
    <property type="entry name" value="Pol/histidinol_Pase-like"/>
</dbReference>
<dbReference type="InterPro" id="IPR016667">
    <property type="entry name" value="Caps_polysacc_synth_CpsB/CapC"/>
</dbReference>
<dbReference type="EMBL" id="SEWF01000038">
    <property type="protein sequence ID" value="RYU93739.1"/>
    <property type="molecule type" value="Genomic_DNA"/>
</dbReference>
<dbReference type="OrthoDB" id="9788539at2"/>
<name>A0A4Q5LW07_9BACT</name>
<dbReference type="PANTHER" id="PTHR39181">
    <property type="entry name" value="TYROSINE-PROTEIN PHOSPHATASE YWQE"/>
    <property type="match status" value="1"/>
</dbReference>